<reference evidence="2 3" key="1">
    <citation type="journal article" date="2012" name="New Phytol.">
        <title>Insight into trade-off between wood decay and parasitism from the genome of a fungal forest pathogen.</title>
        <authorList>
            <person name="Olson A."/>
            <person name="Aerts A."/>
            <person name="Asiegbu F."/>
            <person name="Belbahri L."/>
            <person name="Bouzid O."/>
            <person name="Broberg A."/>
            <person name="Canback B."/>
            <person name="Coutinho P.M."/>
            <person name="Cullen D."/>
            <person name="Dalman K."/>
            <person name="Deflorio G."/>
            <person name="van Diepen L.T."/>
            <person name="Dunand C."/>
            <person name="Duplessis S."/>
            <person name="Durling M."/>
            <person name="Gonthier P."/>
            <person name="Grimwood J."/>
            <person name="Fossdal C.G."/>
            <person name="Hansson D."/>
            <person name="Henrissat B."/>
            <person name="Hietala A."/>
            <person name="Himmelstrand K."/>
            <person name="Hoffmeister D."/>
            <person name="Hogberg N."/>
            <person name="James T.Y."/>
            <person name="Karlsson M."/>
            <person name="Kohler A."/>
            <person name="Kues U."/>
            <person name="Lee Y.H."/>
            <person name="Lin Y.C."/>
            <person name="Lind M."/>
            <person name="Lindquist E."/>
            <person name="Lombard V."/>
            <person name="Lucas S."/>
            <person name="Lunden K."/>
            <person name="Morin E."/>
            <person name="Murat C."/>
            <person name="Park J."/>
            <person name="Raffaello T."/>
            <person name="Rouze P."/>
            <person name="Salamov A."/>
            <person name="Schmutz J."/>
            <person name="Solheim H."/>
            <person name="Stahlberg J."/>
            <person name="Velez H."/>
            <person name="de Vries R.P."/>
            <person name="Wiebenga A."/>
            <person name="Woodward S."/>
            <person name="Yakovlev I."/>
            <person name="Garbelotto M."/>
            <person name="Martin F."/>
            <person name="Grigoriev I.V."/>
            <person name="Stenlid J."/>
        </authorList>
    </citation>
    <scope>NUCLEOTIDE SEQUENCE [LARGE SCALE GENOMIC DNA]</scope>
    <source>
        <strain evidence="2 3">TC 32-1</strain>
    </source>
</reference>
<dbReference type="HOGENOM" id="CLU_052398_1_0_1"/>
<dbReference type="GeneID" id="20670096"/>
<name>W4KFV3_HETIT</name>
<dbReference type="RefSeq" id="XP_009543888.1">
    <property type="nucleotide sequence ID" value="XM_009545593.1"/>
</dbReference>
<protein>
    <submittedName>
        <fullName evidence="2">Uncharacterized protein</fullName>
    </submittedName>
</protein>
<feature type="compositionally biased region" description="Basic and acidic residues" evidence="1">
    <location>
        <begin position="81"/>
        <end position="106"/>
    </location>
</feature>
<feature type="region of interest" description="Disordered" evidence="1">
    <location>
        <begin position="81"/>
        <end position="115"/>
    </location>
</feature>
<accession>W4KFV3</accession>
<organism evidence="2 3">
    <name type="scientific">Heterobasidion irregulare (strain TC 32-1)</name>
    <dbReference type="NCBI Taxonomy" id="747525"/>
    <lineage>
        <taxon>Eukaryota</taxon>
        <taxon>Fungi</taxon>
        <taxon>Dikarya</taxon>
        <taxon>Basidiomycota</taxon>
        <taxon>Agaricomycotina</taxon>
        <taxon>Agaricomycetes</taxon>
        <taxon>Russulales</taxon>
        <taxon>Bondarzewiaceae</taxon>
        <taxon>Heterobasidion</taxon>
        <taxon>Heterobasidion annosum species complex</taxon>
    </lineage>
</organism>
<sequence>MPPRILVDPNALICPDYALDIYAGARELIAPGAEVAEAAQRLANIWTAGNNVDRGLWNHQVEADAIAAADAEALLQAQAEQRRLEAEQQAEEEHRESEKKKPKAPDFDEEASIPNHPVLRPHPFAVNKLRLFEYVELWYFTRDGCLDATNHLRTINDDAFGLIRSEDGLALRSLAATRPSKKAIPDDDLSWYQMSTAKSTYIAEIERLNWPLKHRQAIQEFFYALDMHPYRNAHEYGDTILLRYQASSRRLWHEQLKIPGGSFNLRHINETLLDRIATTYLNELKFASAQRSVLNLLPPPFPSPSTPHFSYPPSLTLHHPFSCVPRCLGFPPPPPYRAASCVPLSPPPCVLPLHPSPRALSSPLPSTSHPVPRVYSPLHSWQVK</sequence>
<evidence type="ECO:0000313" key="2">
    <source>
        <dbReference type="EMBL" id="ETW84190.1"/>
    </source>
</evidence>
<dbReference type="OrthoDB" id="2688210at2759"/>
<dbReference type="InParanoid" id="W4KFV3"/>
<keyword evidence="3" id="KW-1185">Reference proteome</keyword>
<dbReference type="KEGG" id="hir:HETIRDRAFT_314148"/>
<evidence type="ECO:0000256" key="1">
    <source>
        <dbReference type="SAM" id="MobiDB-lite"/>
    </source>
</evidence>
<dbReference type="Proteomes" id="UP000030671">
    <property type="component" value="Unassembled WGS sequence"/>
</dbReference>
<dbReference type="EMBL" id="KI925456">
    <property type="protein sequence ID" value="ETW84190.1"/>
    <property type="molecule type" value="Genomic_DNA"/>
</dbReference>
<dbReference type="AlphaFoldDB" id="W4KFV3"/>
<proteinExistence type="predicted"/>
<dbReference type="eggNOG" id="ENOG502SRFY">
    <property type="taxonomic scope" value="Eukaryota"/>
</dbReference>
<gene>
    <name evidence="2" type="ORF">HETIRDRAFT_314148</name>
</gene>
<evidence type="ECO:0000313" key="3">
    <source>
        <dbReference type="Proteomes" id="UP000030671"/>
    </source>
</evidence>